<evidence type="ECO:0000313" key="4">
    <source>
        <dbReference type="Proteomes" id="UP000057181"/>
    </source>
</evidence>
<evidence type="ECO:0000256" key="2">
    <source>
        <dbReference type="SAM" id="Phobius"/>
    </source>
</evidence>
<feature type="transmembrane region" description="Helical" evidence="2">
    <location>
        <begin position="49"/>
        <end position="67"/>
    </location>
</feature>
<keyword evidence="2" id="KW-0472">Membrane</keyword>
<sequence>MSASNLIVRQSLAVDDKAERDSHTTGQEVAAQGPRPDTSRSGIMRAMEWLSVAVALLALVAAVWAVVELRRMKRTAQHRDAVSQQEGRRRQANEVMAWLSAELGKPSDRGSVIEVHNRSGAPIYDLVVMSSDLVYRDHRRVRVDNPRLAVRIFPPGHLIYGLDPEHAWDLGHRPDEYERLRPVTMSPDRRVTAFEFTDASGTRWRRYEDGVLEEVAPEPDE</sequence>
<keyword evidence="2" id="KW-1133">Transmembrane helix</keyword>
<dbReference type="AlphaFoldDB" id="A0A0U3IDF8"/>
<dbReference type="EMBL" id="CP013256">
    <property type="protein sequence ID" value="ALU41436.1"/>
    <property type="molecule type" value="Genomic_DNA"/>
</dbReference>
<feature type="region of interest" description="Disordered" evidence="1">
    <location>
        <begin position="14"/>
        <end position="38"/>
    </location>
</feature>
<dbReference type="OrthoDB" id="4966302at2"/>
<dbReference type="Proteomes" id="UP000057181">
    <property type="component" value="Plasmid 2"/>
</dbReference>
<dbReference type="RefSeq" id="WP_058860100.1">
    <property type="nucleotide sequence ID" value="NZ_CP013256.1"/>
</dbReference>
<gene>
    <name evidence="3" type="ORF">AS188_16220</name>
</gene>
<feature type="compositionally biased region" description="Basic and acidic residues" evidence="1">
    <location>
        <begin position="14"/>
        <end position="23"/>
    </location>
</feature>
<geneLocation type="plasmid" evidence="3">
    <name>2</name>
</geneLocation>
<accession>A0A0U3IDF8</accession>
<evidence type="ECO:0000313" key="3">
    <source>
        <dbReference type="EMBL" id="ALU41436.1"/>
    </source>
</evidence>
<keyword evidence="3" id="KW-0614">Plasmid</keyword>
<organism evidence="3 4">
    <name type="scientific">Kocuria flava</name>
    <dbReference type="NCBI Taxonomy" id="446860"/>
    <lineage>
        <taxon>Bacteria</taxon>
        <taxon>Bacillati</taxon>
        <taxon>Actinomycetota</taxon>
        <taxon>Actinomycetes</taxon>
        <taxon>Micrococcales</taxon>
        <taxon>Micrococcaceae</taxon>
        <taxon>Kocuria</taxon>
    </lineage>
</organism>
<dbReference type="KEGG" id="kfv:AS188_16220"/>
<evidence type="ECO:0000256" key="1">
    <source>
        <dbReference type="SAM" id="MobiDB-lite"/>
    </source>
</evidence>
<protein>
    <submittedName>
        <fullName evidence="3">Uncharacterized protein</fullName>
    </submittedName>
</protein>
<reference evidence="3 4" key="1">
    <citation type="submission" date="2015-11" db="EMBL/GenBank/DDBJ databases">
        <title>Complete Genome Sequence of Kocuria flava strain HO-9041.</title>
        <authorList>
            <person name="Zhou M."/>
            <person name="Dai J."/>
        </authorList>
    </citation>
    <scope>NUCLEOTIDE SEQUENCE [LARGE SCALE GENOMIC DNA]</scope>
    <source>
        <strain evidence="3 4">HO-9041</strain>
        <plasmid evidence="3 4">2</plasmid>
    </source>
</reference>
<keyword evidence="2" id="KW-0812">Transmembrane</keyword>
<proteinExistence type="predicted"/>
<name>A0A0U3IDF8_9MICC</name>